<feature type="chain" id="PRO_5022038295" description="Adhesin" evidence="2">
    <location>
        <begin position="30"/>
        <end position="437"/>
    </location>
</feature>
<dbReference type="EMBL" id="VLLI01000002">
    <property type="protein sequence ID" value="TWJ03229.1"/>
    <property type="molecule type" value="Genomic_DNA"/>
</dbReference>
<evidence type="ECO:0000313" key="3">
    <source>
        <dbReference type="EMBL" id="TWJ03229.1"/>
    </source>
</evidence>
<name>A0A562UCE8_9SPHI</name>
<dbReference type="Proteomes" id="UP000317010">
    <property type="component" value="Unassembled WGS sequence"/>
</dbReference>
<sequence>MSKKMKPRAYKTLLPAIIACMAINTVCFAQNVSVSVSTQPSVSVKATVNEKDLQLQLDGLEKTLNEGLKDLGKNLSISLNDVAPKLSLQLNNLANNISIDVNPDVNISSSGSSWSYSSSGSNSDNTTDEQSGREKVKTYSKSYPIDGNDKIRLSNQYGKITVSTWDKHEVKVDVEIKAEAASDDDAQKLLDGVQISDGKNGDIVSFKTEIGRNNSSWSLFNMGKNKVRKLTINYTVYMPSRTDLDVEESYGSMELPTLSGKVKISSSYGSVSAQNLTNPANEIDGSYGSLNINSINGARLDFSYGSVNIEECNNLKADLSYGSFKLGRLKGGADMDLSYVGGFKIDQLANSFKKLNISSSYSTVSLGVPGTNNFDFDITTTYGGFNFSDDKVTITSKTPADGSKHPGPTKNFKGHFGKEGSESQVSIRSTYGGVNFD</sequence>
<reference evidence="3 4" key="1">
    <citation type="submission" date="2019-07" db="EMBL/GenBank/DDBJ databases">
        <title>Genomic Encyclopedia of Archaeal and Bacterial Type Strains, Phase II (KMG-II): from individual species to whole genera.</title>
        <authorList>
            <person name="Goeker M."/>
        </authorList>
    </citation>
    <scope>NUCLEOTIDE SEQUENCE [LARGE SCALE GENOMIC DNA]</scope>
    <source>
        <strain evidence="3 4">ATCC BAA-1854</strain>
    </source>
</reference>
<gene>
    <name evidence="3" type="ORF">JN11_00766</name>
</gene>
<comment type="caution">
    <text evidence="3">The sequence shown here is derived from an EMBL/GenBank/DDBJ whole genome shotgun (WGS) entry which is preliminary data.</text>
</comment>
<feature type="region of interest" description="Disordered" evidence="1">
    <location>
        <begin position="396"/>
        <end position="437"/>
    </location>
</feature>
<feature type="signal peptide" evidence="2">
    <location>
        <begin position="1"/>
        <end position="29"/>
    </location>
</feature>
<evidence type="ECO:0000256" key="2">
    <source>
        <dbReference type="SAM" id="SignalP"/>
    </source>
</evidence>
<feature type="region of interest" description="Disordered" evidence="1">
    <location>
        <begin position="112"/>
        <end position="141"/>
    </location>
</feature>
<accession>A0A562UCE8</accession>
<evidence type="ECO:0000256" key="1">
    <source>
        <dbReference type="SAM" id="MobiDB-lite"/>
    </source>
</evidence>
<evidence type="ECO:0008006" key="5">
    <source>
        <dbReference type="Google" id="ProtNLM"/>
    </source>
</evidence>
<feature type="compositionally biased region" description="Low complexity" evidence="1">
    <location>
        <begin position="112"/>
        <end position="123"/>
    </location>
</feature>
<protein>
    <recommendedName>
        <fullName evidence="5">Adhesin</fullName>
    </recommendedName>
</protein>
<proteinExistence type="predicted"/>
<evidence type="ECO:0000313" key="4">
    <source>
        <dbReference type="Proteomes" id="UP000317010"/>
    </source>
</evidence>
<keyword evidence="4" id="KW-1185">Reference proteome</keyword>
<keyword evidence="2" id="KW-0732">Signal</keyword>
<organism evidence="3 4">
    <name type="scientific">Mucilaginibacter frigoritolerans</name>
    <dbReference type="NCBI Taxonomy" id="652788"/>
    <lineage>
        <taxon>Bacteria</taxon>
        <taxon>Pseudomonadati</taxon>
        <taxon>Bacteroidota</taxon>
        <taxon>Sphingobacteriia</taxon>
        <taxon>Sphingobacteriales</taxon>
        <taxon>Sphingobacteriaceae</taxon>
        <taxon>Mucilaginibacter</taxon>
    </lineage>
</organism>
<dbReference type="AlphaFoldDB" id="A0A562UCE8"/>